<dbReference type="Proteomes" id="UP001519342">
    <property type="component" value="Unassembled WGS sequence"/>
</dbReference>
<dbReference type="NCBIfam" id="TIGR02532">
    <property type="entry name" value="IV_pilin_GFxxxE"/>
    <property type="match status" value="1"/>
</dbReference>
<feature type="transmembrane region" description="Helical" evidence="1">
    <location>
        <begin position="12"/>
        <end position="34"/>
    </location>
</feature>
<evidence type="ECO:0000313" key="2">
    <source>
        <dbReference type="EMBL" id="MBP1927325.1"/>
    </source>
</evidence>
<name>A0ABS4GHZ9_9FIRM</name>
<gene>
    <name evidence="2" type="ORF">J2Z76_003222</name>
</gene>
<evidence type="ECO:0000313" key="3">
    <source>
        <dbReference type="Proteomes" id="UP001519342"/>
    </source>
</evidence>
<organism evidence="2 3">
    <name type="scientific">Sedimentibacter acidaminivorans</name>
    <dbReference type="NCBI Taxonomy" id="913099"/>
    <lineage>
        <taxon>Bacteria</taxon>
        <taxon>Bacillati</taxon>
        <taxon>Bacillota</taxon>
        <taxon>Tissierellia</taxon>
        <taxon>Sedimentibacter</taxon>
    </lineage>
</organism>
<sequence length="173" mass="20044">MKEKNGFTLLELLVSIVLFSIIFTLIMSVFLVTFKNYKTIKNDMELQFQAQYILTFMSNKIMVCKYIELARLNTSSYLKKSNEKKISKISFRYGSEAAECYIFENKNNKISYGNGLASSSAHVELGNYVSEMYACPIPEGEIFENTKSVRIRLVLLKDSNRYQAEQIIFMRNN</sequence>
<keyword evidence="1" id="KW-0812">Transmembrane</keyword>
<keyword evidence="3" id="KW-1185">Reference proteome</keyword>
<dbReference type="RefSeq" id="WP_209513033.1">
    <property type="nucleotide sequence ID" value="NZ_JAGGKS010000012.1"/>
</dbReference>
<proteinExistence type="predicted"/>
<comment type="caution">
    <text evidence="2">The sequence shown here is derived from an EMBL/GenBank/DDBJ whole genome shotgun (WGS) entry which is preliminary data.</text>
</comment>
<keyword evidence="1" id="KW-0472">Membrane</keyword>
<dbReference type="EMBL" id="JAGGKS010000012">
    <property type="protein sequence ID" value="MBP1927325.1"/>
    <property type="molecule type" value="Genomic_DNA"/>
</dbReference>
<dbReference type="InterPro" id="IPR012902">
    <property type="entry name" value="N_methyl_site"/>
</dbReference>
<accession>A0ABS4GHZ9</accession>
<evidence type="ECO:0000256" key="1">
    <source>
        <dbReference type="SAM" id="Phobius"/>
    </source>
</evidence>
<protein>
    <submittedName>
        <fullName evidence="2">Prepilin-type N-terminal cleavage/methylation domain-containing protein</fullName>
    </submittedName>
</protein>
<keyword evidence="1" id="KW-1133">Transmembrane helix</keyword>
<reference evidence="2 3" key="1">
    <citation type="submission" date="2021-03" db="EMBL/GenBank/DDBJ databases">
        <title>Genomic Encyclopedia of Type Strains, Phase IV (KMG-IV): sequencing the most valuable type-strain genomes for metagenomic binning, comparative biology and taxonomic classification.</title>
        <authorList>
            <person name="Goeker M."/>
        </authorList>
    </citation>
    <scope>NUCLEOTIDE SEQUENCE [LARGE SCALE GENOMIC DNA]</scope>
    <source>
        <strain evidence="2 3">DSM 24004</strain>
    </source>
</reference>
<dbReference type="Pfam" id="PF07963">
    <property type="entry name" value="N_methyl"/>
    <property type="match status" value="1"/>
</dbReference>